<proteinExistence type="predicted"/>
<keyword evidence="1" id="KW-0732">Signal</keyword>
<evidence type="ECO:0000313" key="4">
    <source>
        <dbReference type="Proteomes" id="UP000284395"/>
    </source>
</evidence>
<dbReference type="PANTHER" id="PTHR21666:SF289">
    <property type="entry name" value="L-ALA--D-GLU ENDOPEPTIDASE"/>
    <property type="match status" value="1"/>
</dbReference>
<feature type="domain" description="M23ase beta-sheet core" evidence="2">
    <location>
        <begin position="2"/>
        <end position="83"/>
    </location>
</feature>
<dbReference type="Proteomes" id="UP000284395">
    <property type="component" value="Unassembled WGS sequence"/>
</dbReference>
<sequence>MIRAASSGTVTFAGEEPKRFGRLVIIDHGNGWQSAYGHLSRITVKKGDPITTGERLGLAGQAGDADRPELHFEIRHDGEAVDPAPFLGLKG</sequence>
<organism evidence="3 4">
    <name type="scientific">Altericroceibacterium spongiae</name>
    <dbReference type="NCBI Taxonomy" id="2320269"/>
    <lineage>
        <taxon>Bacteria</taxon>
        <taxon>Pseudomonadati</taxon>
        <taxon>Pseudomonadota</taxon>
        <taxon>Alphaproteobacteria</taxon>
        <taxon>Sphingomonadales</taxon>
        <taxon>Erythrobacteraceae</taxon>
        <taxon>Altericroceibacterium</taxon>
    </lineage>
</organism>
<keyword evidence="4" id="KW-1185">Reference proteome</keyword>
<evidence type="ECO:0000259" key="2">
    <source>
        <dbReference type="Pfam" id="PF01551"/>
    </source>
</evidence>
<dbReference type="InterPro" id="IPR011055">
    <property type="entry name" value="Dup_hybrid_motif"/>
</dbReference>
<dbReference type="Gene3D" id="2.70.70.10">
    <property type="entry name" value="Glucose Permease (Domain IIA)"/>
    <property type="match status" value="1"/>
</dbReference>
<dbReference type="CDD" id="cd12797">
    <property type="entry name" value="M23_peptidase"/>
    <property type="match status" value="1"/>
</dbReference>
<dbReference type="GO" id="GO:0004222">
    <property type="term" value="F:metalloendopeptidase activity"/>
    <property type="evidence" value="ECO:0007669"/>
    <property type="project" value="TreeGrafter"/>
</dbReference>
<dbReference type="AlphaFoldDB" id="A0A420EKP7"/>
<evidence type="ECO:0000256" key="1">
    <source>
        <dbReference type="ARBA" id="ARBA00022729"/>
    </source>
</evidence>
<reference evidence="3 4" key="1">
    <citation type="submission" date="2018-09" db="EMBL/GenBank/DDBJ databases">
        <title>Altererythrobacter spongiae sp. nov., isolated from a marine sponge.</title>
        <authorList>
            <person name="Zhuang L."/>
            <person name="Luo L."/>
        </authorList>
    </citation>
    <scope>NUCLEOTIDE SEQUENCE [LARGE SCALE GENOMIC DNA]</scope>
    <source>
        <strain evidence="3 4">HN-Y73</strain>
    </source>
</reference>
<accession>A0A420EKP7</accession>
<dbReference type="InterPro" id="IPR016047">
    <property type="entry name" value="M23ase_b-sheet_dom"/>
</dbReference>
<dbReference type="InterPro" id="IPR050570">
    <property type="entry name" value="Cell_wall_metabolism_enzyme"/>
</dbReference>
<dbReference type="PANTHER" id="PTHR21666">
    <property type="entry name" value="PEPTIDASE-RELATED"/>
    <property type="match status" value="1"/>
</dbReference>
<protein>
    <submittedName>
        <fullName evidence="3">M23 family metallopeptidase</fullName>
    </submittedName>
</protein>
<dbReference type="EMBL" id="RAPF01000004">
    <property type="protein sequence ID" value="RKF21267.1"/>
    <property type="molecule type" value="Genomic_DNA"/>
</dbReference>
<name>A0A420EKP7_9SPHN</name>
<gene>
    <name evidence="3" type="ORF">D6851_08925</name>
</gene>
<evidence type="ECO:0000313" key="3">
    <source>
        <dbReference type="EMBL" id="RKF21267.1"/>
    </source>
</evidence>
<dbReference type="Pfam" id="PF01551">
    <property type="entry name" value="Peptidase_M23"/>
    <property type="match status" value="1"/>
</dbReference>
<comment type="caution">
    <text evidence="3">The sequence shown here is derived from an EMBL/GenBank/DDBJ whole genome shotgun (WGS) entry which is preliminary data.</text>
</comment>
<dbReference type="SUPFAM" id="SSF51261">
    <property type="entry name" value="Duplicated hybrid motif"/>
    <property type="match status" value="1"/>
</dbReference>